<protein>
    <submittedName>
        <fullName evidence="1">Uncharacterized protein</fullName>
    </submittedName>
</protein>
<name>A0A0E9QD17_ANGAN</name>
<accession>A0A0E9QD17</accession>
<reference evidence="1" key="2">
    <citation type="journal article" date="2015" name="Fish Shellfish Immunol.">
        <title>Early steps in the European eel (Anguilla anguilla)-Vibrio vulnificus interaction in the gills: Role of the RtxA13 toxin.</title>
        <authorList>
            <person name="Callol A."/>
            <person name="Pajuelo D."/>
            <person name="Ebbesson L."/>
            <person name="Teles M."/>
            <person name="MacKenzie S."/>
            <person name="Amaro C."/>
        </authorList>
    </citation>
    <scope>NUCLEOTIDE SEQUENCE</scope>
</reference>
<sequence length="31" mass="3527">MEFKFKVKCNSLAIMIHLLTARQSALPHSVI</sequence>
<evidence type="ECO:0000313" key="1">
    <source>
        <dbReference type="EMBL" id="JAH14003.1"/>
    </source>
</evidence>
<organism evidence="1">
    <name type="scientific">Anguilla anguilla</name>
    <name type="common">European freshwater eel</name>
    <name type="synonym">Muraena anguilla</name>
    <dbReference type="NCBI Taxonomy" id="7936"/>
    <lineage>
        <taxon>Eukaryota</taxon>
        <taxon>Metazoa</taxon>
        <taxon>Chordata</taxon>
        <taxon>Craniata</taxon>
        <taxon>Vertebrata</taxon>
        <taxon>Euteleostomi</taxon>
        <taxon>Actinopterygii</taxon>
        <taxon>Neopterygii</taxon>
        <taxon>Teleostei</taxon>
        <taxon>Anguilliformes</taxon>
        <taxon>Anguillidae</taxon>
        <taxon>Anguilla</taxon>
    </lineage>
</organism>
<dbReference type="EMBL" id="GBXM01094574">
    <property type="protein sequence ID" value="JAH14003.1"/>
    <property type="molecule type" value="Transcribed_RNA"/>
</dbReference>
<dbReference type="AlphaFoldDB" id="A0A0E9QD17"/>
<reference evidence="1" key="1">
    <citation type="submission" date="2014-11" db="EMBL/GenBank/DDBJ databases">
        <authorList>
            <person name="Amaro Gonzalez C."/>
        </authorList>
    </citation>
    <scope>NUCLEOTIDE SEQUENCE</scope>
</reference>
<proteinExistence type="predicted"/>